<dbReference type="Gene3D" id="3.60.60.10">
    <property type="entry name" value="Penicillin V Acylase, Chain A"/>
    <property type="match status" value="1"/>
</dbReference>
<accession>A0A6B8KDG6</accession>
<evidence type="ECO:0008006" key="3">
    <source>
        <dbReference type="Google" id="ProtNLM"/>
    </source>
</evidence>
<dbReference type="PANTHER" id="PTHR28583:SF4">
    <property type="entry name" value="N-ACYLETHANOLAMINE-HYDROLYZING ACID AMIDASE"/>
    <property type="match status" value="1"/>
</dbReference>
<dbReference type="OrthoDB" id="7325338at2"/>
<organism evidence="1 2">
    <name type="scientific">Methylocystis heyeri</name>
    <dbReference type="NCBI Taxonomy" id="391905"/>
    <lineage>
        <taxon>Bacteria</taxon>
        <taxon>Pseudomonadati</taxon>
        <taxon>Pseudomonadota</taxon>
        <taxon>Alphaproteobacteria</taxon>
        <taxon>Hyphomicrobiales</taxon>
        <taxon>Methylocystaceae</taxon>
        <taxon>Methylocystis</taxon>
    </lineage>
</organism>
<sequence length="347" mass="37238">MNLIPLLDVRSGGPIAHTRARIHAAASLREACLAPVPRWSRHFCLASIDRIAAKWLRSSVSTYVEDLERISEILGFPGALTLNMSYLFACTTSAAAGPDGTPVLRRSLDWPFAGLGRGVEVAWQAGSAGEFYNVTWPGAVGVLTAMAPGRFCAVINQAPMRRRIQGPVGLPYDAAVNIANALMREDGWPPDHLLRRAFETCATFEDAIELLSREPLARPALFTLTGAAPGELAVVERTEREALVLRGPVTVANDWQSPRPGWNGRMGFENNEARKAMMNGFTPGGAAFRWAVPPVLNPTTRLVVEMSAAGTGALSARGYEAASWNSLPKPATADFTLHEASVAPLAA</sequence>
<dbReference type="RefSeq" id="WP_136494762.1">
    <property type="nucleotide sequence ID" value="NZ_CP046052.1"/>
</dbReference>
<proteinExistence type="predicted"/>
<dbReference type="GO" id="GO:0016810">
    <property type="term" value="F:hydrolase activity, acting on carbon-nitrogen (but not peptide) bonds"/>
    <property type="evidence" value="ECO:0007669"/>
    <property type="project" value="TreeGrafter"/>
</dbReference>
<protein>
    <recommendedName>
        <fullName evidence="3">Peptidase C45</fullName>
    </recommendedName>
</protein>
<evidence type="ECO:0000313" key="2">
    <source>
        <dbReference type="Proteomes" id="UP000309061"/>
    </source>
</evidence>
<dbReference type="Proteomes" id="UP000309061">
    <property type="component" value="Chromosome"/>
</dbReference>
<dbReference type="PANTHER" id="PTHR28583">
    <property type="entry name" value="ACID AMIDASE"/>
    <property type="match status" value="1"/>
</dbReference>
<evidence type="ECO:0000313" key="1">
    <source>
        <dbReference type="EMBL" id="QGM44460.1"/>
    </source>
</evidence>
<dbReference type="AlphaFoldDB" id="A0A6B8KDG6"/>
<gene>
    <name evidence="1" type="ORF">H2LOC_001400</name>
</gene>
<dbReference type="EMBL" id="CP046052">
    <property type="protein sequence ID" value="QGM44460.1"/>
    <property type="molecule type" value="Genomic_DNA"/>
</dbReference>
<dbReference type="KEGG" id="mhey:H2LOC_001400"/>
<reference evidence="1 2" key="1">
    <citation type="submission" date="2019-11" db="EMBL/GenBank/DDBJ databases">
        <title>The genome sequence of Methylocystis heyeri.</title>
        <authorList>
            <person name="Oshkin I.Y."/>
            <person name="Miroshnikov K."/>
            <person name="Dedysh S.N."/>
        </authorList>
    </citation>
    <scope>NUCLEOTIDE SEQUENCE [LARGE SCALE GENOMIC DNA]</scope>
    <source>
        <strain evidence="1 2">H2</strain>
    </source>
</reference>
<keyword evidence="2" id="KW-1185">Reference proteome</keyword>
<name>A0A6B8KDG6_9HYPH</name>